<dbReference type="PANTHER" id="PTHR46648:SF1">
    <property type="entry name" value="ADENOSINE 5'-MONOPHOSPHORAMIDASE HNT1"/>
    <property type="match status" value="1"/>
</dbReference>
<sequence length="151" mass="16928">MSLYGDYDAENVFAKILRGDAPCHYVYEDEDILAFLDGFPQSLGHTLIIPRHQRARNLIELDDVAIAPLFTCAKRLMQILIDELQPDGVQLMQFNGGQGGQSVFHVHVHLIPRWPGQPLGVHSQTAGNPEELAALAARLRARAIPKERRIR</sequence>
<dbReference type="InterPro" id="IPR036265">
    <property type="entry name" value="HIT-like_sf"/>
</dbReference>
<evidence type="ECO:0000256" key="1">
    <source>
        <dbReference type="PROSITE-ProRule" id="PRU00464"/>
    </source>
</evidence>
<reference evidence="3 4" key="1">
    <citation type="submission" date="2023-07" db="EMBL/GenBank/DDBJ databases">
        <title>Sorghum-associated microbial communities from plants grown in Nebraska, USA.</title>
        <authorList>
            <person name="Schachtman D."/>
        </authorList>
    </citation>
    <scope>NUCLEOTIDE SEQUENCE [LARGE SCALE GENOMIC DNA]</scope>
    <source>
        <strain evidence="3 4">4256</strain>
    </source>
</reference>
<gene>
    <name evidence="3" type="ORF">J2W40_003323</name>
</gene>
<feature type="short sequence motif" description="Histidine triad motif" evidence="1">
    <location>
        <begin position="105"/>
        <end position="109"/>
    </location>
</feature>
<dbReference type="PANTHER" id="PTHR46648">
    <property type="entry name" value="HIT FAMILY PROTEIN 1"/>
    <property type="match status" value="1"/>
</dbReference>
<evidence type="ECO:0000313" key="3">
    <source>
        <dbReference type="EMBL" id="MDR7156479.1"/>
    </source>
</evidence>
<dbReference type="EMBL" id="JAVDWV010000016">
    <property type="protein sequence ID" value="MDR7156479.1"/>
    <property type="molecule type" value="Genomic_DNA"/>
</dbReference>
<protein>
    <submittedName>
        <fullName evidence="3">Histidine triad (HIT) family protein</fullName>
    </submittedName>
</protein>
<accession>A0ABU1X4S7</accession>
<dbReference type="InterPro" id="IPR001310">
    <property type="entry name" value="Histidine_triad_HIT"/>
</dbReference>
<dbReference type="Gene3D" id="3.30.428.10">
    <property type="entry name" value="HIT-like"/>
    <property type="match status" value="1"/>
</dbReference>
<dbReference type="PROSITE" id="PS51084">
    <property type="entry name" value="HIT_2"/>
    <property type="match status" value="1"/>
</dbReference>
<evidence type="ECO:0000259" key="2">
    <source>
        <dbReference type="PROSITE" id="PS51084"/>
    </source>
</evidence>
<dbReference type="PRINTS" id="PR00332">
    <property type="entry name" value="HISTRIAD"/>
</dbReference>
<evidence type="ECO:0000313" key="4">
    <source>
        <dbReference type="Proteomes" id="UP001267638"/>
    </source>
</evidence>
<comment type="caution">
    <text evidence="3">The sequence shown here is derived from an EMBL/GenBank/DDBJ whole genome shotgun (WGS) entry which is preliminary data.</text>
</comment>
<dbReference type="Proteomes" id="UP001267638">
    <property type="component" value="Unassembled WGS sequence"/>
</dbReference>
<dbReference type="SUPFAM" id="SSF54197">
    <property type="entry name" value="HIT-like"/>
    <property type="match status" value="1"/>
</dbReference>
<organism evidence="3 4">
    <name type="scientific">Sphingobium xenophagum</name>
    <dbReference type="NCBI Taxonomy" id="121428"/>
    <lineage>
        <taxon>Bacteria</taxon>
        <taxon>Pseudomonadati</taxon>
        <taxon>Pseudomonadota</taxon>
        <taxon>Alphaproteobacteria</taxon>
        <taxon>Sphingomonadales</taxon>
        <taxon>Sphingomonadaceae</taxon>
        <taxon>Sphingobium</taxon>
    </lineage>
</organism>
<dbReference type="RefSeq" id="WP_310226819.1">
    <property type="nucleotide sequence ID" value="NZ_JAVDWV010000016.1"/>
</dbReference>
<keyword evidence="4" id="KW-1185">Reference proteome</keyword>
<name>A0ABU1X4S7_SPHXE</name>
<dbReference type="Pfam" id="PF01230">
    <property type="entry name" value="HIT"/>
    <property type="match status" value="1"/>
</dbReference>
<proteinExistence type="predicted"/>
<dbReference type="InterPro" id="IPR011146">
    <property type="entry name" value="HIT-like"/>
</dbReference>
<feature type="domain" description="HIT" evidence="2">
    <location>
        <begin position="12"/>
        <end position="120"/>
    </location>
</feature>